<dbReference type="AlphaFoldDB" id="A0A927B0F8"/>
<evidence type="ECO:0000313" key="2">
    <source>
        <dbReference type="Proteomes" id="UP000653797"/>
    </source>
</evidence>
<organism evidence="1 2">
    <name type="scientific">Spirosoma validum</name>
    <dbReference type="NCBI Taxonomy" id="2771355"/>
    <lineage>
        <taxon>Bacteria</taxon>
        <taxon>Pseudomonadati</taxon>
        <taxon>Bacteroidota</taxon>
        <taxon>Cytophagia</taxon>
        <taxon>Cytophagales</taxon>
        <taxon>Cytophagaceae</taxon>
        <taxon>Spirosoma</taxon>
    </lineage>
</organism>
<reference evidence="1" key="1">
    <citation type="submission" date="2020-09" db="EMBL/GenBank/DDBJ databases">
        <authorList>
            <person name="Kim M.K."/>
        </authorList>
    </citation>
    <scope>NUCLEOTIDE SEQUENCE</scope>
    <source>
        <strain evidence="1">BT704</strain>
    </source>
</reference>
<name>A0A927B0F8_9BACT</name>
<accession>A0A927B0F8</accession>
<sequence length="116" mass="12404">MDVFELSGAATKGNFRLLITKDSKVSLSMPSSATLVGNRTVQNSLWTLDNSMPNYYSLTSSQPIDANGLRSVGLLGELKPGATQGVLNLSAVIIGLPREAVLTNNGDADKIEYFQQ</sequence>
<comment type="caution">
    <text evidence="1">The sequence shown here is derived from an EMBL/GenBank/DDBJ whole genome shotgun (WGS) entry which is preliminary data.</text>
</comment>
<dbReference type="EMBL" id="JACXAA010000002">
    <property type="protein sequence ID" value="MBD2752987.1"/>
    <property type="molecule type" value="Genomic_DNA"/>
</dbReference>
<gene>
    <name evidence="1" type="ORF">IC230_08820</name>
</gene>
<dbReference type="Proteomes" id="UP000653797">
    <property type="component" value="Unassembled WGS sequence"/>
</dbReference>
<evidence type="ECO:0000313" key="1">
    <source>
        <dbReference type="EMBL" id="MBD2752987.1"/>
    </source>
</evidence>
<keyword evidence="2" id="KW-1185">Reference proteome</keyword>
<protein>
    <submittedName>
        <fullName evidence="1">Uncharacterized protein</fullName>
    </submittedName>
</protein>
<dbReference type="RefSeq" id="WP_191038594.1">
    <property type="nucleotide sequence ID" value="NZ_JACXAA010000002.1"/>
</dbReference>
<proteinExistence type="predicted"/>